<evidence type="ECO:0000256" key="1">
    <source>
        <dbReference type="SAM" id="SignalP"/>
    </source>
</evidence>
<accession>A0ABS8QWM3</accession>
<comment type="caution">
    <text evidence="2">The sequence shown here is derived from an EMBL/GenBank/DDBJ whole genome shotgun (WGS) entry which is preliminary data.</text>
</comment>
<protein>
    <submittedName>
        <fullName evidence="2">Uncharacterized protein</fullName>
    </submittedName>
</protein>
<dbReference type="EMBL" id="JAJOZI010000068">
    <property type="protein sequence ID" value="MCD7039448.1"/>
    <property type="molecule type" value="Genomic_DNA"/>
</dbReference>
<name>A0ABS8QWM3_9PSED</name>
<evidence type="ECO:0000313" key="2">
    <source>
        <dbReference type="EMBL" id="MCD7039448.1"/>
    </source>
</evidence>
<reference evidence="2 3" key="2">
    <citation type="journal article" date="2023" name="Plant Pathol.">
        <title>Dismantling and reorganizing Pseudomonas marginalis sensu#lato.</title>
        <authorList>
            <person name="Sawada H."/>
            <person name="Fujikawa T."/>
            <person name="Satou M."/>
        </authorList>
    </citation>
    <scope>NUCLEOTIDE SEQUENCE [LARGE SCALE GENOMIC DNA]</scope>
    <source>
        <strain evidence="2 3">MAFF 311096</strain>
    </source>
</reference>
<reference evidence="2 3" key="1">
    <citation type="journal article" date="2022" name="Int. J. Syst. Evol. Microbiol.">
        <title>Pseudomonas petroselini sp. nov., a pathogen causing bacterial rot of parsley in Japan.</title>
        <authorList>
            <person name="Sawada H."/>
            <person name="Fujikawa T."/>
            <person name="Osada S."/>
            <person name="Satou M."/>
        </authorList>
    </citation>
    <scope>NUCLEOTIDE SEQUENCE [LARGE SCALE GENOMIC DNA]</scope>
    <source>
        <strain evidence="2 3">MAFF 311096</strain>
    </source>
</reference>
<feature type="signal peptide" evidence="1">
    <location>
        <begin position="1"/>
        <end position="22"/>
    </location>
</feature>
<keyword evidence="1" id="KW-0732">Signal</keyword>
<sequence>MQKSLIALSTLSALLIANTASAITWPDEQTYEESLAAETYAVSTCSNHSDWQKQYRRVYVKNTDSTKKYVNKGNGVYIPNFEENGDGYELTRDCYDPKNGYQNDSVIAYDSQITKCDNVKAVGHITKNRMFSKWISDKVTSNLKTDFNVYSVIDTCKLPEFTQQSETKTEFCPINYIGKIVNSRTYNLYADGTKDNYSDWTKTQDTCVSRQTESEWKACPQADYVGQIVNERTYDLYLDGTKNNYSAWVKTQDSCQLMSTKTVENYNCATKAPTHPLGFTLETWTRTIKNGIPTEWYLNPFYPIKKDNCYYLEDKVTSTDVASCPAGQTGKIIRETHTKTKRFFYDNWKNVSSSIIVEKENTCKATGPVTVEIKPGSETVSCDSYYGTEQGTYTGNVTKTGDNITIFDPASGATNTTFQPKSVDTTSCVKEITTTTKEFIKEECPAGFIGKITKYLVKAENASGTVYPYGTTPILESNTCTAVSVSDEINAPSTEHLQDSVLSNLSFTTTSISKSDLIIDQLNKIDTSKLEGKAYIMNVSADNLSAGAFDSTKISNLVKTFKTKLGTQSTSVKLTSAPVTLDKYIGQDGLTQSRIAKEKLALSGTSIDKGTVTVKYVSLAKPTPAHYSFTVKVFE</sequence>
<gene>
    <name evidence="2" type="ORF">LRQ20_14050</name>
</gene>
<dbReference type="RefSeq" id="WP_231808584.1">
    <property type="nucleotide sequence ID" value="NZ_JAJOZG010000138.1"/>
</dbReference>
<keyword evidence="3" id="KW-1185">Reference proteome</keyword>
<proteinExistence type="predicted"/>
<evidence type="ECO:0000313" key="3">
    <source>
        <dbReference type="Proteomes" id="UP001154922"/>
    </source>
</evidence>
<organism evidence="2 3">
    <name type="scientific">Pseudomonas petroselini</name>
    <dbReference type="NCBI Taxonomy" id="2899822"/>
    <lineage>
        <taxon>Bacteria</taxon>
        <taxon>Pseudomonadati</taxon>
        <taxon>Pseudomonadota</taxon>
        <taxon>Gammaproteobacteria</taxon>
        <taxon>Pseudomonadales</taxon>
        <taxon>Pseudomonadaceae</taxon>
        <taxon>Pseudomonas</taxon>
    </lineage>
</organism>
<feature type="chain" id="PRO_5045915287" evidence="1">
    <location>
        <begin position="23"/>
        <end position="635"/>
    </location>
</feature>
<dbReference type="Proteomes" id="UP001154922">
    <property type="component" value="Unassembled WGS sequence"/>
</dbReference>